<dbReference type="AlphaFoldDB" id="A0AAV4DXW9"/>
<gene>
    <name evidence="2" type="ORF">PoB_007561800</name>
</gene>
<evidence type="ECO:0000256" key="1">
    <source>
        <dbReference type="SAM" id="MobiDB-lite"/>
    </source>
</evidence>
<evidence type="ECO:0000313" key="2">
    <source>
        <dbReference type="EMBL" id="GFO49113.1"/>
    </source>
</evidence>
<name>A0AAV4DXW9_9GAST</name>
<dbReference type="Proteomes" id="UP000735302">
    <property type="component" value="Unassembled WGS sequence"/>
</dbReference>
<sequence length="112" mass="11803">MLGPSGTTGLDTQDCAALETCDASNLQPGSVLSERNEASLTHYGLAPGRATATGSFWRGAQSPPKPPDAHHIEPSSHFDLVKKMSSVGARYEMRHEATGKDQMGSVHCPVLG</sequence>
<feature type="region of interest" description="Disordered" evidence="1">
    <location>
        <begin position="52"/>
        <end position="74"/>
    </location>
</feature>
<dbReference type="EMBL" id="BLXT01008457">
    <property type="protein sequence ID" value="GFO49113.1"/>
    <property type="molecule type" value="Genomic_DNA"/>
</dbReference>
<protein>
    <submittedName>
        <fullName evidence="2">Uncharacterized protein</fullName>
    </submittedName>
</protein>
<accession>A0AAV4DXW9</accession>
<comment type="caution">
    <text evidence="2">The sequence shown here is derived from an EMBL/GenBank/DDBJ whole genome shotgun (WGS) entry which is preliminary data.</text>
</comment>
<proteinExistence type="predicted"/>
<reference evidence="2 3" key="1">
    <citation type="journal article" date="2021" name="Elife">
        <title>Chloroplast acquisition without the gene transfer in kleptoplastic sea slugs, Plakobranchus ocellatus.</title>
        <authorList>
            <person name="Maeda T."/>
            <person name="Takahashi S."/>
            <person name="Yoshida T."/>
            <person name="Shimamura S."/>
            <person name="Takaki Y."/>
            <person name="Nagai Y."/>
            <person name="Toyoda A."/>
            <person name="Suzuki Y."/>
            <person name="Arimoto A."/>
            <person name="Ishii H."/>
            <person name="Satoh N."/>
            <person name="Nishiyama T."/>
            <person name="Hasebe M."/>
            <person name="Maruyama T."/>
            <person name="Minagawa J."/>
            <person name="Obokata J."/>
            <person name="Shigenobu S."/>
        </authorList>
    </citation>
    <scope>NUCLEOTIDE SEQUENCE [LARGE SCALE GENOMIC DNA]</scope>
</reference>
<keyword evidence="3" id="KW-1185">Reference proteome</keyword>
<evidence type="ECO:0000313" key="3">
    <source>
        <dbReference type="Proteomes" id="UP000735302"/>
    </source>
</evidence>
<organism evidence="2 3">
    <name type="scientific">Plakobranchus ocellatus</name>
    <dbReference type="NCBI Taxonomy" id="259542"/>
    <lineage>
        <taxon>Eukaryota</taxon>
        <taxon>Metazoa</taxon>
        <taxon>Spiralia</taxon>
        <taxon>Lophotrochozoa</taxon>
        <taxon>Mollusca</taxon>
        <taxon>Gastropoda</taxon>
        <taxon>Heterobranchia</taxon>
        <taxon>Euthyneura</taxon>
        <taxon>Panpulmonata</taxon>
        <taxon>Sacoglossa</taxon>
        <taxon>Placobranchoidea</taxon>
        <taxon>Plakobranchidae</taxon>
        <taxon>Plakobranchus</taxon>
    </lineage>
</organism>